<protein>
    <submittedName>
        <fullName evidence="1">Uncharacterized protein</fullName>
    </submittedName>
</protein>
<reference evidence="1" key="1">
    <citation type="submission" date="2020-11" db="EMBL/GenBank/DDBJ databases">
        <authorList>
            <consortium name="DOE Joint Genome Institute"/>
            <person name="Ahrendt S."/>
            <person name="Riley R."/>
            <person name="Andreopoulos W."/>
            <person name="Labutti K."/>
            <person name="Pangilinan J."/>
            <person name="Ruiz-Duenas F.J."/>
            <person name="Barrasa J.M."/>
            <person name="Sanchez-Garcia M."/>
            <person name="Camarero S."/>
            <person name="Miyauchi S."/>
            <person name="Serrano A."/>
            <person name="Linde D."/>
            <person name="Babiker R."/>
            <person name="Drula E."/>
            <person name="Ayuso-Fernandez I."/>
            <person name="Pacheco R."/>
            <person name="Padilla G."/>
            <person name="Ferreira P."/>
            <person name="Barriuso J."/>
            <person name="Kellner H."/>
            <person name="Castanera R."/>
            <person name="Alfaro M."/>
            <person name="Ramirez L."/>
            <person name="Pisabarro A.G."/>
            <person name="Kuo A."/>
            <person name="Tritt A."/>
            <person name="Lipzen A."/>
            <person name="He G."/>
            <person name="Yan M."/>
            <person name="Ng V."/>
            <person name="Cullen D."/>
            <person name="Martin F."/>
            <person name="Rosso M.-N."/>
            <person name="Henrissat B."/>
            <person name="Hibbett D."/>
            <person name="Martinez A.T."/>
            <person name="Grigoriev I.V."/>
        </authorList>
    </citation>
    <scope>NUCLEOTIDE SEQUENCE</scope>
    <source>
        <strain evidence="1">CIRM-BRFM 674</strain>
    </source>
</reference>
<dbReference type="AlphaFoldDB" id="A0A9P5Z2N8"/>
<proteinExistence type="predicted"/>
<evidence type="ECO:0000313" key="2">
    <source>
        <dbReference type="Proteomes" id="UP000807469"/>
    </source>
</evidence>
<sequence>MPCGCSAVMRWQIDTITEKKNIMIRTGMETHAGFVQGYNGHGYGLSISDPHRTRTRTR</sequence>
<organism evidence="1 2">
    <name type="scientific">Pholiota conissans</name>
    <dbReference type="NCBI Taxonomy" id="109636"/>
    <lineage>
        <taxon>Eukaryota</taxon>
        <taxon>Fungi</taxon>
        <taxon>Dikarya</taxon>
        <taxon>Basidiomycota</taxon>
        <taxon>Agaricomycotina</taxon>
        <taxon>Agaricomycetes</taxon>
        <taxon>Agaricomycetidae</taxon>
        <taxon>Agaricales</taxon>
        <taxon>Agaricineae</taxon>
        <taxon>Strophariaceae</taxon>
        <taxon>Pholiota</taxon>
    </lineage>
</organism>
<name>A0A9P5Z2N8_9AGAR</name>
<dbReference type="EMBL" id="MU155209">
    <property type="protein sequence ID" value="KAF9479608.1"/>
    <property type="molecule type" value="Genomic_DNA"/>
</dbReference>
<keyword evidence="2" id="KW-1185">Reference proteome</keyword>
<dbReference type="Proteomes" id="UP000807469">
    <property type="component" value="Unassembled WGS sequence"/>
</dbReference>
<gene>
    <name evidence="1" type="ORF">BDN70DRAFT_683039</name>
</gene>
<accession>A0A9P5Z2N8</accession>
<comment type="caution">
    <text evidence="1">The sequence shown here is derived from an EMBL/GenBank/DDBJ whole genome shotgun (WGS) entry which is preliminary data.</text>
</comment>
<evidence type="ECO:0000313" key="1">
    <source>
        <dbReference type="EMBL" id="KAF9479608.1"/>
    </source>
</evidence>